<dbReference type="InterPro" id="IPR029058">
    <property type="entry name" value="AB_hydrolase_fold"/>
</dbReference>
<name>A0A6J7I0H9_9ZZZZ</name>
<sequence>MAGPAAVQQVRGSEFLATLNAGGDTIPGIAYTVIATRYDEVTTPYGSTFLTAGPGATVRNITIQDGCEIDFDDHLSLSYSPRVQAYVLRALGSSVLVPCLPRAPLL</sequence>
<evidence type="ECO:0000313" key="1">
    <source>
        <dbReference type="EMBL" id="CAB4924259.1"/>
    </source>
</evidence>
<accession>A0A6J7I0H9</accession>
<protein>
    <submittedName>
        <fullName evidence="1">Unannotated protein</fullName>
    </submittedName>
</protein>
<gene>
    <name evidence="1" type="ORF">UFOPK3564_02015</name>
</gene>
<dbReference type="Gene3D" id="3.40.50.1820">
    <property type="entry name" value="alpha/beta hydrolase"/>
    <property type="match status" value="1"/>
</dbReference>
<dbReference type="AlphaFoldDB" id="A0A6J7I0H9"/>
<reference evidence="1" key="1">
    <citation type="submission" date="2020-05" db="EMBL/GenBank/DDBJ databases">
        <authorList>
            <person name="Chiriac C."/>
            <person name="Salcher M."/>
            <person name="Ghai R."/>
            <person name="Kavagutti S V."/>
        </authorList>
    </citation>
    <scope>NUCLEOTIDE SEQUENCE</scope>
</reference>
<organism evidence="1">
    <name type="scientific">freshwater metagenome</name>
    <dbReference type="NCBI Taxonomy" id="449393"/>
    <lineage>
        <taxon>unclassified sequences</taxon>
        <taxon>metagenomes</taxon>
        <taxon>ecological metagenomes</taxon>
    </lineage>
</organism>
<proteinExistence type="predicted"/>
<dbReference type="EMBL" id="CAFBMK010000122">
    <property type="protein sequence ID" value="CAB4924259.1"/>
    <property type="molecule type" value="Genomic_DNA"/>
</dbReference>